<feature type="compositionally biased region" description="Polar residues" evidence="1">
    <location>
        <begin position="1"/>
        <end position="25"/>
    </location>
</feature>
<proteinExistence type="predicted"/>
<evidence type="ECO:0000313" key="3">
    <source>
        <dbReference type="WBParaSite" id="maker-unitig_17008-snap-gene-0.0-mRNA-1"/>
    </source>
</evidence>
<reference evidence="3" key="1">
    <citation type="submission" date="2016-11" db="UniProtKB">
        <authorList>
            <consortium name="WormBaseParasite"/>
        </authorList>
    </citation>
    <scope>IDENTIFICATION</scope>
</reference>
<dbReference type="AlphaFoldDB" id="A0A1I8F2Y8"/>
<name>A0A1I8F2Y8_9PLAT</name>
<dbReference type="WBParaSite" id="maker-unitig_17008-snap-gene-0.0-mRNA-1">
    <property type="protein sequence ID" value="maker-unitig_17008-snap-gene-0.0-mRNA-1"/>
    <property type="gene ID" value="maker-unitig_17008-snap-gene-0.0"/>
</dbReference>
<protein>
    <submittedName>
        <fullName evidence="3">BAT2_N domain-containing protein</fullName>
    </submittedName>
</protein>
<evidence type="ECO:0000256" key="1">
    <source>
        <dbReference type="SAM" id="MobiDB-lite"/>
    </source>
</evidence>
<sequence>KSPQQQQQATRSNDPASSTSVLNSRQQPQAQPPKAQPPQAESPAGHQGGPSAYVTNGGSAAEKGEKISRSVREAGAAAGGTPLRAGNQWSSGPTAKGSYLKNLEKQSKPRLVKSKRPELITSDVLDDLPSTSRSVASSQPQQAAPDQEGSAGKLPAIPKQQQQKRASGEAPPSQSN</sequence>
<feature type="compositionally biased region" description="Low complexity" evidence="1">
    <location>
        <begin position="136"/>
        <end position="145"/>
    </location>
</feature>
<feature type="compositionally biased region" description="Basic and acidic residues" evidence="1">
    <location>
        <begin position="62"/>
        <end position="72"/>
    </location>
</feature>
<keyword evidence="2" id="KW-1185">Reference proteome</keyword>
<dbReference type="Proteomes" id="UP000095280">
    <property type="component" value="Unplaced"/>
</dbReference>
<evidence type="ECO:0000313" key="2">
    <source>
        <dbReference type="Proteomes" id="UP000095280"/>
    </source>
</evidence>
<accession>A0A1I8F2Y8</accession>
<organism evidence="2 3">
    <name type="scientific">Macrostomum lignano</name>
    <dbReference type="NCBI Taxonomy" id="282301"/>
    <lineage>
        <taxon>Eukaryota</taxon>
        <taxon>Metazoa</taxon>
        <taxon>Spiralia</taxon>
        <taxon>Lophotrochozoa</taxon>
        <taxon>Platyhelminthes</taxon>
        <taxon>Rhabditophora</taxon>
        <taxon>Macrostomorpha</taxon>
        <taxon>Macrostomida</taxon>
        <taxon>Macrostomidae</taxon>
        <taxon>Macrostomum</taxon>
    </lineage>
</organism>
<feature type="region of interest" description="Disordered" evidence="1">
    <location>
        <begin position="1"/>
        <end position="176"/>
    </location>
</feature>